<evidence type="ECO:0000256" key="4">
    <source>
        <dbReference type="ARBA" id="ARBA00023004"/>
    </source>
</evidence>
<feature type="binding site" evidence="5">
    <location>
        <position position="350"/>
    </location>
    <ligand>
        <name>Fe cation</name>
        <dbReference type="ChEBI" id="CHEBI:24875"/>
        <note>catalytic</note>
    </ligand>
</feature>
<dbReference type="EMBL" id="MBFT01001288">
    <property type="protein sequence ID" value="PVU84538.1"/>
    <property type="molecule type" value="Genomic_DNA"/>
</dbReference>
<evidence type="ECO:0000256" key="3">
    <source>
        <dbReference type="ARBA" id="ARBA00023002"/>
    </source>
</evidence>
<protein>
    <recommendedName>
        <fullName evidence="7">Fe2OG dioxygenase domain-containing protein</fullName>
    </recommendedName>
</protein>
<dbReference type="GO" id="GO:0035513">
    <property type="term" value="P:oxidative RNA demethylation"/>
    <property type="evidence" value="ECO:0007669"/>
    <property type="project" value="TreeGrafter"/>
</dbReference>
<feature type="region of interest" description="Disordered" evidence="6">
    <location>
        <begin position="202"/>
        <end position="221"/>
    </location>
</feature>
<dbReference type="STRING" id="61424.A0A2T9XWT2"/>
<dbReference type="PANTHER" id="PTHR16557">
    <property type="entry name" value="ALKYLATED DNA REPAIR PROTEIN ALKB-RELATED"/>
    <property type="match status" value="1"/>
</dbReference>
<dbReference type="SUPFAM" id="SSF51197">
    <property type="entry name" value="Clavaminate synthase-like"/>
    <property type="match status" value="1"/>
</dbReference>
<reference evidence="8 9" key="1">
    <citation type="journal article" date="2018" name="MBio">
        <title>Comparative Genomics Reveals the Core Gene Toolbox for the Fungus-Insect Symbiosis.</title>
        <authorList>
            <person name="Wang Y."/>
            <person name="Stata M."/>
            <person name="Wang W."/>
            <person name="Stajich J.E."/>
            <person name="White M.M."/>
            <person name="Moncalvo J.M."/>
        </authorList>
    </citation>
    <scope>NUCLEOTIDE SEQUENCE [LARGE SCALE GENOMIC DNA]</scope>
    <source>
        <strain evidence="8 9">AUS-77-4</strain>
    </source>
</reference>
<feature type="binding site" evidence="5">
    <location>
        <position position="404"/>
    </location>
    <ligand>
        <name>Fe cation</name>
        <dbReference type="ChEBI" id="CHEBI:24875"/>
        <note>catalytic</note>
    </ligand>
</feature>
<keyword evidence="3" id="KW-0560">Oxidoreductase</keyword>
<dbReference type="GO" id="GO:0008198">
    <property type="term" value="F:ferrous iron binding"/>
    <property type="evidence" value="ECO:0007669"/>
    <property type="project" value="TreeGrafter"/>
</dbReference>
<comment type="cofactor">
    <cofactor evidence="5">
        <name>Fe(2+)</name>
        <dbReference type="ChEBI" id="CHEBI:29033"/>
    </cofactor>
    <text evidence="5">Binds 1 Fe(2+) ion per subunit.</text>
</comment>
<accession>A0A2T9XWT2</accession>
<feature type="binding site" evidence="5">
    <location>
        <position position="348"/>
    </location>
    <ligand>
        <name>Fe cation</name>
        <dbReference type="ChEBI" id="CHEBI:24875"/>
        <note>catalytic</note>
    </ligand>
</feature>
<keyword evidence="1 5" id="KW-0479">Metal-binding</keyword>
<evidence type="ECO:0000313" key="8">
    <source>
        <dbReference type="EMBL" id="PVU84538.1"/>
    </source>
</evidence>
<evidence type="ECO:0000313" key="9">
    <source>
        <dbReference type="Proteomes" id="UP000245699"/>
    </source>
</evidence>
<keyword evidence="9" id="KW-1185">Reference proteome</keyword>
<feature type="domain" description="Fe2OG dioxygenase" evidence="7">
    <location>
        <begin position="329"/>
        <end position="455"/>
    </location>
</feature>
<dbReference type="Gene3D" id="2.60.120.590">
    <property type="entry name" value="Alpha-ketoglutarate-dependent dioxygenase AlkB-like"/>
    <property type="match status" value="1"/>
</dbReference>
<dbReference type="Pfam" id="PF13532">
    <property type="entry name" value="2OG-FeII_Oxy_2"/>
    <property type="match status" value="1"/>
</dbReference>
<evidence type="ECO:0000256" key="2">
    <source>
        <dbReference type="ARBA" id="ARBA00022964"/>
    </source>
</evidence>
<dbReference type="GO" id="GO:0035515">
    <property type="term" value="F:oxidative RNA demethylase activity"/>
    <property type="evidence" value="ECO:0007669"/>
    <property type="project" value="TreeGrafter"/>
</dbReference>
<dbReference type="PROSITE" id="PS51471">
    <property type="entry name" value="FE2OG_OXY"/>
    <property type="match status" value="1"/>
</dbReference>
<dbReference type="PANTHER" id="PTHR16557:SF2">
    <property type="entry name" value="NUCLEIC ACID DIOXYGENASE ALKBH1"/>
    <property type="match status" value="1"/>
</dbReference>
<dbReference type="OrthoDB" id="6614653at2759"/>
<name>A0A2T9XWT2_9FUNG</name>
<evidence type="ECO:0000256" key="5">
    <source>
        <dbReference type="PIRSR" id="PIRSR604574-2"/>
    </source>
</evidence>
<evidence type="ECO:0000256" key="6">
    <source>
        <dbReference type="SAM" id="MobiDB-lite"/>
    </source>
</evidence>
<dbReference type="InterPro" id="IPR037151">
    <property type="entry name" value="AlkB-like_sf"/>
</dbReference>
<comment type="caution">
    <text evidence="8">The sequence shown here is derived from an EMBL/GenBank/DDBJ whole genome shotgun (WGS) entry which is preliminary data.</text>
</comment>
<gene>
    <name evidence="8" type="ORF">BB559_007568</name>
</gene>
<proteinExistence type="predicted"/>
<evidence type="ECO:0000259" key="7">
    <source>
        <dbReference type="PROSITE" id="PS51471"/>
    </source>
</evidence>
<feature type="compositionally biased region" description="Basic and acidic residues" evidence="6">
    <location>
        <begin position="202"/>
        <end position="215"/>
    </location>
</feature>
<organism evidence="8 9">
    <name type="scientific">Furculomyces boomerangus</name>
    <dbReference type="NCBI Taxonomy" id="61424"/>
    <lineage>
        <taxon>Eukaryota</taxon>
        <taxon>Fungi</taxon>
        <taxon>Fungi incertae sedis</taxon>
        <taxon>Zoopagomycota</taxon>
        <taxon>Kickxellomycotina</taxon>
        <taxon>Harpellomycetes</taxon>
        <taxon>Harpellales</taxon>
        <taxon>Harpellaceae</taxon>
        <taxon>Furculomyces</taxon>
    </lineage>
</organism>
<dbReference type="GO" id="GO:0035516">
    <property type="term" value="F:broad specificity oxidative DNA demethylase activity"/>
    <property type="evidence" value="ECO:0007669"/>
    <property type="project" value="TreeGrafter"/>
</dbReference>
<keyword evidence="2" id="KW-0223">Dioxygenase</keyword>
<dbReference type="InterPro" id="IPR004574">
    <property type="entry name" value="Alkb"/>
</dbReference>
<dbReference type="InterPro" id="IPR027450">
    <property type="entry name" value="AlkB-like"/>
</dbReference>
<dbReference type="InterPro" id="IPR005123">
    <property type="entry name" value="Oxoglu/Fe-dep_dioxygenase_dom"/>
</dbReference>
<dbReference type="AlphaFoldDB" id="A0A2T9XWT2"/>
<dbReference type="Proteomes" id="UP000245699">
    <property type="component" value="Unassembled WGS sequence"/>
</dbReference>
<keyword evidence="4 5" id="KW-0408">Iron</keyword>
<dbReference type="GO" id="GO:0005634">
    <property type="term" value="C:nucleus"/>
    <property type="evidence" value="ECO:0007669"/>
    <property type="project" value="TreeGrafter"/>
</dbReference>
<sequence length="456" mass="52028">MPELIANGPIKQTNLSKRQQKIAERQRQMAKQNNTNFRKAERNFKSKAFLPDMSNVIHFSQLEKNSETNLLKIIPVQLPVNLWELDRDMFEDPNCNLSDKNNENTKEIHKPFLQKAYTLSDHPGLIVIPNPFKNSGQRRLVKKTLCDWACFPNKTNLDPFYNMEIQNSLFEQHVIDSENQITNPEYKAPLIKSLFENDESSFKESKSTTTKKDDTCTTDNTNSGITDIKNLETGENRTKCQTNLAVTQPKNEFYLQSHNASDLLDHLRWTTIGNQYNWTTKAYDIDKNIPVHDDLSLLMKNIIKCIYGAKITNENGTEQTINAYDFSKYVVQAGVINYYGLDSTLLAHVDKSEENMDAPLISISLGCSCIYLVGGDSKQGNLTPILLNSGDIMASCGPSRTAYHGVPRIFDNSCPSFLTDIENEELDIQQNQVNWKPFSDYISKHRINFNARQCTL</sequence>
<evidence type="ECO:0000256" key="1">
    <source>
        <dbReference type="ARBA" id="ARBA00022723"/>
    </source>
</evidence>
<dbReference type="GO" id="GO:0005737">
    <property type="term" value="C:cytoplasm"/>
    <property type="evidence" value="ECO:0007669"/>
    <property type="project" value="TreeGrafter"/>
</dbReference>